<evidence type="ECO:0000256" key="2">
    <source>
        <dbReference type="ARBA" id="ARBA00022803"/>
    </source>
</evidence>
<keyword evidence="2" id="KW-0802">TPR repeat</keyword>
<keyword evidence="3" id="KW-0732">Signal</keyword>
<keyword evidence="1" id="KW-0677">Repeat</keyword>
<evidence type="ECO:0000313" key="5">
    <source>
        <dbReference type="Proteomes" id="UP000199527"/>
    </source>
</evidence>
<evidence type="ECO:0000256" key="1">
    <source>
        <dbReference type="ARBA" id="ARBA00022737"/>
    </source>
</evidence>
<dbReference type="RefSeq" id="WP_090364724.1">
    <property type="nucleotide sequence ID" value="NZ_FNEM01000005.1"/>
</dbReference>
<organism evidence="4 5">
    <name type="scientific">Ferrimonas sediminum</name>
    <dbReference type="NCBI Taxonomy" id="718193"/>
    <lineage>
        <taxon>Bacteria</taxon>
        <taxon>Pseudomonadati</taxon>
        <taxon>Pseudomonadota</taxon>
        <taxon>Gammaproteobacteria</taxon>
        <taxon>Alteromonadales</taxon>
        <taxon>Ferrimonadaceae</taxon>
        <taxon>Ferrimonas</taxon>
    </lineage>
</organism>
<dbReference type="PANTHER" id="PTHR44186:SF1">
    <property type="entry name" value="BARDET-BIEDL SYNDROME 4 PROTEIN"/>
    <property type="match status" value="1"/>
</dbReference>
<keyword evidence="5" id="KW-1185">Reference proteome</keyword>
<dbReference type="SMART" id="SM00028">
    <property type="entry name" value="TPR"/>
    <property type="match status" value="4"/>
</dbReference>
<sequence length="417" mass="46875">MRMKSKLLPALLLATLGAGAVAPVAQAVEKCPADERKTKVVSERVGKKIQKAFELYSADQLDEALALLLEIDPRKDFDKAYVNRFIGNIYAGKEGKAQVAMKHLQLSVDADLLGGTDQAQAMRLLADLRMQEKNYKAALKGYKDWMAFTCKEDMNVYLRMGSAQFELKQFDKVIPLADNAIRLQKKPSKNAYVLKMGSYYESKQYKKAAAVVEDMVALFPEESKLWVQLAQMYMLSENYTKALYTMDVAYRQDLLEKPSHYKMLAQLYAQNEIPYRSAVIQEEYLSNGMVEKDESALSMLANTYHQAKEIAKAAKYYGEAAALTNNAKHYTKQAALLLESQKYKAAQAAGNKALKADGLKSAGQVQMILAQAYFYNDQFKEAYKACKAATKDKKTKKAATSWLSYIEDTAKRKKVSI</sequence>
<dbReference type="Gene3D" id="1.25.40.10">
    <property type="entry name" value="Tetratricopeptide repeat domain"/>
    <property type="match status" value="2"/>
</dbReference>
<dbReference type="InterPro" id="IPR011990">
    <property type="entry name" value="TPR-like_helical_dom_sf"/>
</dbReference>
<feature type="signal peptide" evidence="3">
    <location>
        <begin position="1"/>
        <end position="27"/>
    </location>
</feature>
<proteinExistence type="predicted"/>
<dbReference type="SUPFAM" id="SSF48452">
    <property type="entry name" value="TPR-like"/>
    <property type="match status" value="1"/>
</dbReference>
<dbReference type="EMBL" id="FNEM01000005">
    <property type="protein sequence ID" value="SDJ15551.1"/>
    <property type="molecule type" value="Genomic_DNA"/>
</dbReference>
<accession>A0A1G8RF52</accession>
<reference evidence="5" key="1">
    <citation type="submission" date="2016-10" db="EMBL/GenBank/DDBJ databases">
        <authorList>
            <person name="Varghese N."/>
            <person name="Submissions S."/>
        </authorList>
    </citation>
    <scope>NUCLEOTIDE SEQUENCE [LARGE SCALE GENOMIC DNA]</scope>
    <source>
        <strain evidence="5">DSM 23317</strain>
    </source>
</reference>
<evidence type="ECO:0000256" key="3">
    <source>
        <dbReference type="SAM" id="SignalP"/>
    </source>
</evidence>
<dbReference type="OrthoDB" id="5592888at2"/>
<evidence type="ECO:0000313" key="4">
    <source>
        <dbReference type="EMBL" id="SDJ15551.1"/>
    </source>
</evidence>
<dbReference type="Proteomes" id="UP000199527">
    <property type="component" value="Unassembled WGS sequence"/>
</dbReference>
<dbReference type="AlphaFoldDB" id="A0A1G8RF52"/>
<protein>
    <submittedName>
        <fullName evidence="4">Tetratricopeptide repeat-containing protein</fullName>
    </submittedName>
</protein>
<dbReference type="InterPro" id="IPR019734">
    <property type="entry name" value="TPR_rpt"/>
</dbReference>
<gene>
    <name evidence="4" type="ORF">SAMN04488540_105154</name>
</gene>
<feature type="chain" id="PRO_5011443970" evidence="3">
    <location>
        <begin position="28"/>
        <end position="417"/>
    </location>
</feature>
<name>A0A1G8RF52_9GAMM</name>
<dbReference type="PANTHER" id="PTHR44186">
    <property type="match status" value="1"/>
</dbReference>